<dbReference type="AlphaFoldDB" id="A0A2R6ATC8"/>
<evidence type="ECO:0000313" key="3">
    <source>
        <dbReference type="Proteomes" id="UP000240322"/>
    </source>
</evidence>
<dbReference type="Proteomes" id="UP000240322">
    <property type="component" value="Unassembled WGS sequence"/>
</dbReference>
<sequence length="130" mass="14742">MRPRCWCTTMNSEEEEFTLQDKSAPIRELAELFDDSIMKSSTRLLIVVSLSVNKRMVFTDLLKLTGVGKGSLSNHLQRLSAGGYIRLRVTPTLRGPRTVAEITRKGLDTYQKYLGIIEKIRNSDESSSFK</sequence>
<name>A0A2R6ATC8_9ARCH</name>
<protein>
    <recommendedName>
        <fullName evidence="1">Winged helix DNA-binding domain-containing protein</fullName>
    </recommendedName>
</protein>
<comment type="caution">
    <text evidence="2">The sequence shown here is derived from an EMBL/GenBank/DDBJ whole genome shotgun (WGS) entry which is preliminary data.</text>
</comment>
<feature type="domain" description="Winged helix DNA-binding" evidence="1">
    <location>
        <begin position="43"/>
        <end position="119"/>
    </location>
</feature>
<dbReference type="SUPFAM" id="SSF46785">
    <property type="entry name" value="Winged helix' DNA-binding domain"/>
    <property type="match status" value="1"/>
</dbReference>
<accession>A0A2R6ATC8</accession>
<evidence type="ECO:0000313" key="2">
    <source>
        <dbReference type="EMBL" id="PSN89632.1"/>
    </source>
</evidence>
<dbReference type="EMBL" id="NEXE01000093">
    <property type="protein sequence ID" value="PSN89632.1"/>
    <property type="molecule type" value="Genomic_DNA"/>
</dbReference>
<evidence type="ECO:0000259" key="1">
    <source>
        <dbReference type="Pfam" id="PF13601"/>
    </source>
</evidence>
<proteinExistence type="predicted"/>
<dbReference type="InterPro" id="IPR036390">
    <property type="entry name" value="WH_DNA-bd_sf"/>
</dbReference>
<dbReference type="Pfam" id="PF13601">
    <property type="entry name" value="HTH_34"/>
    <property type="match status" value="1"/>
</dbReference>
<gene>
    <name evidence="2" type="ORF">B9Q03_08375</name>
</gene>
<dbReference type="InterPro" id="IPR036388">
    <property type="entry name" value="WH-like_DNA-bd_sf"/>
</dbReference>
<dbReference type="PANTHER" id="PTHR37318">
    <property type="entry name" value="BSL7504 PROTEIN"/>
    <property type="match status" value="1"/>
</dbReference>
<dbReference type="Gene3D" id="1.10.10.10">
    <property type="entry name" value="Winged helix-like DNA-binding domain superfamily/Winged helix DNA-binding domain"/>
    <property type="match status" value="1"/>
</dbReference>
<reference evidence="2 3" key="1">
    <citation type="submission" date="2017-04" db="EMBL/GenBank/DDBJ databases">
        <title>Novel microbial lineages endemic to geothermal iron-oxide mats fill important gaps in the evolutionary history of Archaea.</title>
        <authorList>
            <person name="Jay Z.J."/>
            <person name="Beam J.P."/>
            <person name="Dlakic M."/>
            <person name="Rusch D.B."/>
            <person name="Kozubal M.A."/>
            <person name="Inskeep W.P."/>
        </authorList>
    </citation>
    <scope>NUCLEOTIDE SEQUENCE [LARGE SCALE GENOMIC DNA]</scope>
    <source>
        <strain evidence="2">OSP_D</strain>
    </source>
</reference>
<organism evidence="2 3">
    <name type="scientific">Candidatus Marsarchaeota G2 archaeon OSP_D</name>
    <dbReference type="NCBI Taxonomy" id="1978157"/>
    <lineage>
        <taxon>Archaea</taxon>
        <taxon>Candidatus Marsarchaeota</taxon>
        <taxon>Candidatus Marsarchaeota group 2</taxon>
    </lineage>
</organism>
<dbReference type="PANTHER" id="PTHR37318:SF1">
    <property type="entry name" value="BSL7504 PROTEIN"/>
    <property type="match status" value="1"/>
</dbReference>
<dbReference type="InterPro" id="IPR027395">
    <property type="entry name" value="WH_DNA-bd_dom"/>
</dbReference>